<evidence type="ECO:0000256" key="1">
    <source>
        <dbReference type="SAM" id="MobiDB-lite"/>
    </source>
</evidence>
<dbReference type="EMBL" id="BGZK01000275">
    <property type="protein sequence ID" value="GBP33542.1"/>
    <property type="molecule type" value="Genomic_DNA"/>
</dbReference>
<comment type="caution">
    <text evidence="2">The sequence shown here is derived from an EMBL/GenBank/DDBJ whole genome shotgun (WGS) entry which is preliminary data.</text>
</comment>
<accession>A0A4C1V5J2</accession>
<feature type="compositionally biased region" description="Low complexity" evidence="1">
    <location>
        <begin position="93"/>
        <end position="106"/>
    </location>
</feature>
<sequence length="201" mass="21347">MRTKLEYCSQCDRRPSIVHFKTGTIATNSARKGESRTARPRVVKCKVARITLSRGRLTSAARAAGRSRRRAPAAAGGVTHRGAEGTHRRRASSGRGRALTSGAGSAVANESESGTRPRHSASLRGACLGGAGRARADFFPRRRNKTNAFLSGTGRAARGGISVPTTPRPAARPAAARRAVHDLIFENVEYGPCAVPFSFQI</sequence>
<protein>
    <submittedName>
        <fullName evidence="2">Uncharacterized protein</fullName>
    </submittedName>
</protein>
<name>A0A4C1V5J2_EUMVA</name>
<organism evidence="2 3">
    <name type="scientific">Eumeta variegata</name>
    <name type="common">Bagworm moth</name>
    <name type="synonym">Eumeta japonica</name>
    <dbReference type="NCBI Taxonomy" id="151549"/>
    <lineage>
        <taxon>Eukaryota</taxon>
        <taxon>Metazoa</taxon>
        <taxon>Ecdysozoa</taxon>
        <taxon>Arthropoda</taxon>
        <taxon>Hexapoda</taxon>
        <taxon>Insecta</taxon>
        <taxon>Pterygota</taxon>
        <taxon>Neoptera</taxon>
        <taxon>Endopterygota</taxon>
        <taxon>Lepidoptera</taxon>
        <taxon>Glossata</taxon>
        <taxon>Ditrysia</taxon>
        <taxon>Tineoidea</taxon>
        <taxon>Psychidae</taxon>
        <taxon>Oiketicinae</taxon>
        <taxon>Eumeta</taxon>
    </lineage>
</organism>
<feature type="region of interest" description="Disordered" evidence="1">
    <location>
        <begin position="57"/>
        <end position="125"/>
    </location>
</feature>
<dbReference type="Proteomes" id="UP000299102">
    <property type="component" value="Unassembled WGS sequence"/>
</dbReference>
<reference evidence="2 3" key="1">
    <citation type="journal article" date="2019" name="Commun. Biol.">
        <title>The bagworm genome reveals a unique fibroin gene that provides high tensile strength.</title>
        <authorList>
            <person name="Kono N."/>
            <person name="Nakamura H."/>
            <person name="Ohtoshi R."/>
            <person name="Tomita M."/>
            <person name="Numata K."/>
            <person name="Arakawa K."/>
        </authorList>
    </citation>
    <scope>NUCLEOTIDE SEQUENCE [LARGE SCALE GENOMIC DNA]</scope>
</reference>
<proteinExistence type="predicted"/>
<evidence type="ECO:0000313" key="3">
    <source>
        <dbReference type="Proteomes" id="UP000299102"/>
    </source>
</evidence>
<evidence type="ECO:0000313" key="2">
    <source>
        <dbReference type="EMBL" id="GBP33542.1"/>
    </source>
</evidence>
<dbReference type="AlphaFoldDB" id="A0A4C1V5J2"/>
<gene>
    <name evidence="2" type="ORF">EVAR_28697_1</name>
</gene>
<keyword evidence="3" id="KW-1185">Reference proteome</keyword>